<reference evidence="2" key="1">
    <citation type="submission" date="2018-05" db="EMBL/GenBank/DDBJ databases">
        <authorList>
            <person name="Deangelis K."/>
            <person name="Huntemann M."/>
            <person name="Clum A."/>
            <person name="Pillay M."/>
            <person name="Palaniappan K."/>
            <person name="Varghese N."/>
            <person name="Mikhailova N."/>
            <person name="Stamatis D."/>
            <person name="Reddy T."/>
            <person name="Daum C."/>
            <person name="Shapiro N."/>
            <person name="Ivanova N."/>
            <person name="Kyrpides N."/>
            <person name="Woyke T."/>
        </authorList>
    </citation>
    <scope>NUCLEOTIDE SEQUENCE [LARGE SCALE GENOMIC DNA]</scope>
    <source>
        <strain evidence="2">GAS496</strain>
    </source>
</reference>
<organism evidence="1 2">
    <name type="scientific">Mycolicibacterium moriokaense</name>
    <dbReference type="NCBI Taxonomy" id="39691"/>
    <lineage>
        <taxon>Bacteria</taxon>
        <taxon>Bacillati</taxon>
        <taxon>Actinomycetota</taxon>
        <taxon>Actinomycetes</taxon>
        <taxon>Mycobacteriales</taxon>
        <taxon>Mycobacteriaceae</taxon>
        <taxon>Mycolicibacterium</taxon>
    </lineage>
</organism>
<dbReference type="EMBL" id="QJJU01000057">
    <property type="protein sequence ID" value="PXW95598.1"/>
    <property type="molecule type" value="Genomic_DNA"/>
</dbReference>
<protein>
    <submittedName>
        <fullName evidence="1">Uncharacterized protein</fullName>
    </submittedName>
</protein>
<evidence type="ECO:0000313" key="2">
    <source>
        <dbReference type="Proteomes" id="UP000247781"/>
    </source>
</evidence>
<accession>A0A318GZL2</accession>
<gene>
    <name evidence="1" type="ORF">C8E89_1571</name>
</gene>
<feature type="non-terminal residue" evidence="1">
    <location>
        <position position="1"/>
    </location>
</feature>
<comment type="caution">
    <text evidence="1">The sequence shown here is derived from an EMBL/GenBank/DDBJ whole genome shotgun (WGS) entry which is preliminary data.</text>
</comment>
<reference evidence="1 2" key="2">
    <citation type="submission" date="2018-06" db="EMBL/GenBank/DDBJ databases">
        <title>Sequencing of bacterial isolates from soil warming experiment in Harvard Forest, Massachusetts, USA.</title>
        <authorList>
            <person name="Deangelis K.PhD."/>
        </authorList>
    </citation>
    <scope>NUCLEOTIDE SEQUENCE [LARGE SCALE GENOMIC DNA]</scope>
    <source>
        <strain evidence="1 2">GAS496</strain>
    </source>
</reference>
<dbReference type="Proteomes" id="UP000247781">
    <property type="component" value="Unassembled WGS sequence"/>
</dbReference>
<dbReference type="AlphaFoldDB" id="A0A318GZL2"/>
<name>A0A318GZL2_9MYCO</name>
<proteinExistence type="predicted"/>
<evidence type="ECO:0000313" key="1">
    <source>
        <dbReference type="EMBL" id="PXW95598.1"/>
    </source>
</evidence>
<sequence>GNVGSEMIKRIATQPDLQLIGVHCYSPDKIGRTRTIVYSRLVSRVE</sequence>
<keyword evidence="2" id="KW-1185">Reference proteome</keyword>